<gene>
    <name evidence="2" type="ORF">QYE76_047936</name>
</gene>
<comment type="caution">
    <text evidence="2">The sequence shown here is derived from an EMBL/GenBank/DDBJ whole genome shotgun (WGS) entry which is preliminary data.</text>
</comment>
<dbReference type="PANTHER" id="PTHR44586:SF17">
    <property type="entry name" value="DUF295 DOMAIN-CONTAINING PROTEIN"/>
    <property type="match status" value="1"/>
</dbReference>
<feature type="domain" description="F-box" evidence="1">
    <location>
        <begin position="41"/>
        <end position="81"/>
    </location>
</feature>
<dbReference type="CDD" id="cd09917">
    <property type="entry name" value="F-box_SF"/>
    <property type="match status" value="1"/>
</dbReference>
<evidence type="ECO:0000313" key="2">
    <source>
        <dbReference type="EMBL" id="KAK1687088.1"/>
    </source>
</evidence>
<dbReference type="PANTHER" id="PTHR44586">
    <property type="entry name" value="F-BOX DOMAIN CONTAINING PROTEIN, EXPRESSED"/>
    <property type="match status" value="1"/>
</dbReference>
<dbReference type="SUPFAM" id="SSF81383">
    <property type="entry name" value="F-box domain"/>
    <property type="match status" value="1"/>
</dbReference>
<dbReference type="InterPro" id="IPR036047">
    <property type="entry name" value="F-box-like_dom_sf"/>
</dbReference>
<proteinExistence type="predicted"/>
<name>A0AAD8TSH9_LOLMU</name>
<dbReference type="AlphaFoldDB" id="A0AAD8TSH9"/>
<sequence length="457" mass="51741">MGAVLSCIAVCLVLTATWNYARRWLMMAQDAAVSAADWADLPEDLLLIVMAALDIQSLARSGAVCTSWRDACSTFRIRELKQAPCLFYACEKYGSSDAALYCPSTDATFRVPFPGPPHDKRGFVFSCNGWVFAADEVGNPYIFNPMTGVQAALPRVQTINPGRDEELLANWWDDEGKHVWGPLDFTWARLAEYCRVAISTAAEVTACTVLIVHMPEWRLSYARPGDKGWTLLPDVKDSVSDILYNERDGLFYILIGDGSVFTLDLNGPKPSLTRILRPVQQYTSISMYLALTPSGELLQVWRIWSSYQDAVKDTFKGRIDFVAKDNTKEHTETMTNDQDIEVPLLVDNVNDEVNTTELVVFKVNIKKKKLVELRDIGDHALFLGFNASICVPTKDFFRFEPNCAYLTDDLEEHNEKLRNDRVVWNIKKRSMEKLDDVWACTHPYLPLPAPIWITPRF</sequence>
<dbReference type="Proteomes" id="UP001231189">
    <property type="component" value="Unassembled WGS sequence"/>
</dbReference>
<dbReference type="InterPro" id="IPR001810">
    <property type="entry name" value="F-box_dom"/>
</dbReference>
<evidence type="ECO:0000259" key="1">
    <source>
        <dbReference type="SMART" id="SM00256"/>
    </source>
</evidence>
<dbReference type="Gene3D" id="1.20.1280.50">
    <property type="match status" value="1"/>
</dbReference>
<dbReference type="Pfam" id="PF03478">
    <property type="entry name" value="Beta-prop_KIB1-4"/>
    <property type="match status" value="1"/>
</dbReference>
<protein>
    <recommendedName>
        <fullName evidence="1">F-box domain-containing protein</fullName>
    </recommendedName>
</protein>
<reference evidence="2" key="1">
    <citation type="submission" date="2023-07" db="EMBL/GenBank/DDBJ databases">
        <title>A chromosome-level genome assembly of Lolium multiflorum.</title>
        <authorList>
            <person name="Chen Y."/>
            <person name="Copetti D."/>
            <person name="Kolliker R."/>
            <person name="Studer B."/>
        </authorList>
    </citation>
    <scope>NUCLEOTIDE SEQUENCE</scope>
    <source>
        <strain evidence="2">02402/16</strain>
        <tissue evidence="2">Leaf</tissue>
    </source>
</reference>
<organism evidence="2 3">
    <name type="scientific">Lolium multiflorum</name>
    <name type="common">Italian ryegrass</name>
    <name type="synonym">Lolium perenne subsp. multiflorum</name>
    <dbReference type="NCBI Taxonomy" id="4521"/>
    <lineage>
        <taxon>Eukaryota</taxon>
        <taxon>Viridiplantae</taxon>
        <taxon>Streptophyta</taxon>
        <taxon>Embryophyta</taxon>
        <taxon>Tracheophyta</taxon>
        <taxon>Spermatophyta</taxon>
        <taxon>Magnoliopsida</taxon>
        <taxon>Liliopsida</taxon>
        <taxon>Poales</taxon>
        <taxon>Poaceae</taxon>
        <taxon>BOP clade</taxon>
        <taxon>Pooideae</taxon>
        <taxon>Poodae</taxon>
        <taxon>Poeae</taxon>
        <taxon>Poeae Chloroplast Group 2 (Poeae type)</taxon>
        <taxon>Loliodinae</taxon>
        <taxon>Loliinae</taxon>
        <taxon>Lolium</taxon>
    </lineage>
</organism>
<keyword evidence="3" id="KW-1185">Reference proteome</keyword>
<dbReference type="InterPro" id="IPR005174">
    <property type="entry name" value="KIB1-4_b-propeller"/>
</dbReference>
<dbReference type="Pfam" id="PF12937">
    <property type="entry name" value="F-box-like"/>
    <property type="match status" value="1"/>
</dbReference>
<evidence type="ECO:0000313" key="3">
    <source>
        <dbReference type="Proteomes" id="UP001231189"/>
    </source>
</evidence>
<dbReference type="SMART" id="SM00256">
    <property type="entry name" value="FBOX"/>
    <property type="match status" value="1"/>
</dbReference>
<dbReference type="EMBL" id="JAUUTY010000002">
    <property type="protein sequence ID" value="KAK1687088.1"/>
    <property type="molecule type" value="Genomic_DNA"/>
</dbReference>
<accession>A0AAD8TSH9</accession>